<dbReference type="RefSeq" id="WP_148791346.1">
    <property type="nucleotide sequence ID" value="NZ_BAPL01000032.1"/>
</dbReference>
<dbReference type="InterPro" id="IPR003439">
    <property type="entry name" value="ABC_transporter-like_ATP-bd"/>
</dbReference>
<dbReference type="EMBL" id="BJMV01000009">
    <property type="protein sequence ID" value="GEB86046.1"/>
    <property type="molecule type" value="Genomic_DNA"/>
</dbReference>
<evidence type="ECO:0000259" key="4">
    <source>
        <dbReference type="PROSITE" id="PS50893"/>
    </source>
</evidence>
<comment type="caution">
    <text evidence="5">The sequence shown here is derived from an EMBL/GenBank/DDBJ whole genome shotgun (WGS) entry which is preliminary data.</text>
</comment>
<dbReference type="Gene3D" id="3.40.50.300">
    <property type="entry name" value="P-loop containing nucleotide triphosphate hydrolases"/>
    <property type="match status" value="1"/>
</dbReference>
<gene>
    <name evidence="5" type="ORF">APE01nite_18430</name>
</gene>
<organism evidence="5 6">
    <name type="scientific">Acetobacter peroxydans</name>
    <dbReference type="NCBI Taxonomy" id="104098"/>
    <lineage>
        <taxon>Bacteria</taxon>
        <taxon>Pseudomonadati</taxon>
        <taxon>Pseudomonadota</taxon>
        <taxon>Alphaproteobacteria</taxon>
        <taxon>Acetobacterales</taxon>
        <taxon>Acetobacteraceae</taxon>
        <taxon>Acetobacter</taxon>
    </lineage>
</organism>
<dbReference type="SUPFAM" id="SSF50331">
    <property type="entry name" value="MOP-like"/>
    <property type="match status" value="1"/>
</dbReference>
<dbReference type="GO" id="GO:0022857">
    <property type="term" value="F:transmembrane transporter activity"/>
    <property type="evidence" value="ECO:0007669"/>
    <property type="project" value="InterPro"/>
</dbReference>
<keyword evidence="6" id="KW-1185">Reference proteome</keyword>
<dbReference type="InterPro" id="IPR008995">
    <property type="entry name" value="Mo/tungstate-bd_C_term_dom"/>
</dbReference>
<dbReference type="InterPro" id="IPR013611">
    <property type="entry name" value="Transp-assoc_OB_typ2"/>
</dbReference>
<keyword evidence="2" id="KW-0547">Nucleotide-binding</keyword>
<dbReference type="InterPro" id="IPR050093">
    <property type="entry name" value="ABC_SmlMolc_Importer"/>
</dbReference>
<evidence type="ECO:0000256" key="1">
    <source>
        <dbReference type="ARBA" id="ARBA00022448"/>
    </source>
</evidence>
<dbReference type="GO" id="GO:0005524">
    <property type="term" value="F:ATP binding"/>
    <property type="evidence" value="ECO:0007669"/>
    <property type="project" value="UniProtKB-KW"/>
</dbReference>
<dbReference type="GO" id="GO:0016887">
    <property type="term" value="F:ATP hydrolysis activity"/>
    <property type="evidence" value="ECO:0007669"/>
    <property type="project" value="InterPro"/>
</dbReference>
<dbReference type="Proteomes" id="UP000317730">
    <property type="component" value="Unassembled WGS sequence"/>
</dbReference>
<keyword evidence="1" id="KW-0813">Transport</keyword>
<dbReference type="Pfam" id="PF08402">
    <property type="entry name" value="TOBE_2"/>
    <property type="match status" value="1"/>
</dbReference>
<dbReference type="AlphaFoldDB" id="A0A4Y3TUD7"/>
<dbReference type="PANTHER" id="PTHR42781">
    <property type="entry name" value="SPERMIDINE/PUTRESCINE IMPORT ATP-BINDING PROTEIN POTA"/>
    <property type="match status" value="1"/>
</dbReference>
<accession>A0A4Y3TUD7</accession>
<dbReference type="InterPro" id="IPR017871">
    <property type="entry name" value="ABC_transporter-like_CS"/>
</dbReference>
<dbReference type="InterPro" id="IPR027417">
    <property type="entry name" value="P-loop_NTPase"/>
</dbReference>
<dbReference type="Pfam" id="PF00005">
    <property type="entry name" value="ABC_tran"/>
    <property type="match status" value="1"/>
</dbReference>
<dbReference type="PANTHER" id="PTHR42781:SF4">
    <property type="entry name" value="SPERMIDINE_PUTRESCINE IMPORT ATP-BINDING PROTEIN POTA"/>
    <property type="match status" value="1"/>
</dbReference>
<feature type="domain" description="ABC transporter" evidence="4">
    <location>
        <begin position="14"/>
        <end position="244"/>
    </location>
</feature>
<evidence type="ECO:0000313" key="5">
    <source>
        <dbReference type="EMBL" id="GEB86046.1"/>
    </source>
</evidence>
<evidence type="ECO:0000313" key="6">
    <source>
        <dbReference type="Proteomes" id="UP000317730"/>
    </source>
</evidence>
<proteinExistence type="predicted"/>
<dbReference type="SUPFAM" id="SSF52540">
    <property type="entry name" value="P-loop containing nucleoside triphosphate hydrolases"/>
    <property type="match status" value="1"/>
</dbReference>
<dbReference type="InterPro" id="IPR003593">
    <property type="entry name" value="AAA+_ATPase"/>
</dbReference>
<dbReference type="SMART" id="SM00382">
    <property type="entry name" value="AAA"/>
    <property type="match status" value="1"/>
</dbReference>
<name>A0A4Y3TUD7_9PROT</name>
<sequence>MTVLHPSSASSAHLAVEAVSKHYPGQTALETVSLHVERGRYVVLLGPSGSGKTTLLSLIGGFTMPSSGIIRIGGQDVTDLPPAKRPTTTVFQDYALFPHMTVAANIEFGLKLRGLKADARKARVATMLELVGLGQHGERSIQALSGGQRQRVALARALAVKPEILLLDEPLGALDLALRRQMQDELHRIQRQMNRTFVHVTHDQEEAMALADLIVVMSHGRIEDMGPPRRVYLRPATRFAATFMGESTQIEGRIHGQDGQSITLETEIGLLRGMAAPSSGAMTDSPADTQGRIWRTGDKAVAIIRPENIRTAPESGQAMGQALVYETVFQGNYVRVFARSETGQTFVLHSPAREVPASGSTITPHALMDDITIVPAQED</sequence>
<dbReference type="GO" id="GO:0043190">
    <property type="term" value="C:ATP-binding cassette (ABC) transporter complex"/>
    <property type="evidence" value="ECO:0007669"/>
    <property type="project" value="InterPro"/>
</dbReference>
<evidence type="ECO:0000256" key="3">
    <source>
        <dbReference type="ARBA" id="ARBA00022840"/>
    </source>
</evidence>
<dbReference type="Gene3D" id="2.40.50.100">
    <property type="match status" value="1"/>
</dbReference>
<dbReference type="FunFam" id="3.40.50.300:FF:000425">
    <property type="entry name" value="Probable ABC transporter, ATP-binding subunit"/>
    <property type="match status" value="1"/>
</dbReference>
<reference evidence="5 6" key="1">
    <citation type="submission" date="2019-06" db="EMBL/GenBank/DDBJ databases">
        <title>Whole genome shotgun sequence of Acetobacter peroxydans NBRC 13755.</title>
        <authorList>
            <person name="Hosoyama A."/>
            <person name="Uohara A."/>
            <person name="Ohji S."/>
            <person name="Ichikawa N."/>
        </authorList>
    </citation>
    <scope>NUCLEOTIDE SEQUENCE [LARGE SCALE GENOMIC DNA]</scope>
    <source>
        <strain evidence="5 6">NBRC 13755</strain>
    </source>
</reference>
<protein>
    <submittedName>
        <fullName evidence="5">Spermidine/putrescine ABC transporter ATP-binding protein</fullName>
    </submittedName>
</protein>
<evidence type="ECO:0000256" key="2">
    <source>
        <dbReference type="ARBA" id="ARBA00022741"/>
    </source>
</evidence>
<dbReference type="GO" id="GO:0015697">
    <property type="term" value="P:quaternary ammonium group transport"/>
    <property type="evidence" value="ECO:0007669"/>
    <property type="project" value="UniProtKB-ARBA"/>
</dbReference>
<dbReference type="PROSITE" id="PS00211">
    <property type="entry name" value="ABC_TRANSPORTER_1"/>
    <property type="match status" value="1"/>
</dbReference>
<dbReference type="PROSITE" id="PS50893">
    <property type="entry name" value="ABC_TRANSPORTER_2"/>
    <property type="match status" value="1"/>
</dbReference>
<keyword evidence="3 5" id="KW-0067">ATP-binding</keyword>